<name>A0A915C1L4_PARUN</name>
<organism evidence="1 2">
    <name type="scientific">Parascaris univalens</name>
    <name type="common">Nematode worm</name>
    <dbReference type="NCBI Taxonomy" id="6257"/>
    <lineage>
        <taxon>Eukaryota</taxon>
        <taxon>Metazoa</taxon>
        <taxon>Ecdysozoa</taxon>
        <taxon>Nematoda</taxon>
        <taxon>Chromadorea</taxon>
        <taxon>Rhabditida</taxon>
        <taxon>Spirurina</taxon>
        <taxon>Ascaridomorpha</taxon>
        <taxon>Ascaridoidea</taxon>
        <taxon>Ascarididae</taxon>
        <taxon>Parascaris</taxon>
    </lineage>
</organism>
<dbReference type="AlphaFoldDB" id="A0A915C1L4"/>
<reference evidence="2" key="1">
    <citation type="submission" date="2022-11" db="UniProtKB">
        <authorList>
            <consortium name="WormBaseParasite"/>
        </authorList>
    </citation>
    <scope>IDENTIFICATION</scope>
</reference>
<dbReference type="Proteomes" id="UP000887569">
    <property type="component" value="Unplaced"/>
</dbReference>
<sequence>MINILAICVQNLHISSKFKLLIACAFANPAQNSLIDSAVHLFSRVEDVHESINICNLNLRG</sequence>
<protein>
    <submittedName>
        <fullName evidence="2">Uncharacterized protein</fullName>
    </submittedName>
</protein>
<accession>A0A915C1L4</accession>
<proteinExistence type="predicted"/>
<evidence type="ECO:0000313" key="2">
    <source>
        <dbReference type="WBParaSite" id="PgR074X_g027_t01"/>
    </source>
</evidence>
<dbReference type="WBParaSite" id="PgR074X_g027_t01">
    <property type="protein sequence ID" value="PgR074X_g027_t01"/>
    <property type="gene ID" value="PgR074X_g027"/>
</dbReference>
<keyword evidence="1" id="KW-1185">Reference proteome</keyword>
<evidence type="ECO:0000313" key="1">
    <source>
        <dbReference type="Proteomes" id="UP000887569"/>
    </source>
</evidence>